<dbReference type="InterPro" id="IPR043502">
    <property type="entry name" value="DNA/RNA_pol_sf"/>
</dbReference>
<dbReference type="Pfam" id="PF07727">
    <property type="entry name" value="RVT_2"/>
    <property type="match status" value="1"/>
</dbReference>
<feature type="non-terminal residue" evidence="7">
    <location>
        <position position="1"/>
    </location>
</feature>
<comment type="caution">
    <text evidence="7">The sequence shown here is derived from an EMBL/GenBank/DDBJ whole genome shotgun (WGS) entry which is preliminary data.</text>
</comment>
<dbReference type="EMBL" id="QJKJ01006442">
    <property type="protein sequence ID" value="RDX86712.1"/>
    <property type="molecule type" value="Genomic_DNA"/>
</dbReference>
<keyword evidence="4" id="KW-0805">Transcription regulation</keyword>
<keyword evidence="4" id="KW-0804">Transcription</keyword>
<keyword evidence="3 4" id="KW-0539">Nucleus</keyword>
<comment type="subunit">
    <text evidence="4">Component of the Mediator complex.</text>
</comment>
<reference evidence="7" key="1">
    <citation type="submission" date="2018-05" db="EMBL/GenBank/DDBJ databases">
        <title>Draft genome of Mucuna pruriens seed.</title>
        <authorList>
            <person name="Nnadi N.E."/>
            <person name="Vos R."/>
            <person name="Hasami M.H."/>
            <person name="Devisetty U.K."/>
            <person name="Aguiy J.C."/>
        </authorList>
    </citation>
    <scope>NUCLEOTIDE SEQUENCE [LARGE SCALE GENOMIC DNA]</scope>
    <source>
        <strain evidence="7">JCA_2017</strain>
    </source>
</reference>
<dbReference type="InterPro" id="IPR013103">
    <property type="entry name" value="RVT_2"/>
</dbReference>
<name>A0A371G830_MUCPR</name>
<dbReference type="Pfam" id="PF08612">
    <property type="entry name" value="Med20"/>
    <property type="match status" value="1"/>
</dbReference>
<evidence type="ECO:0000313" key="7">
    <source>
        <dbReference type="EMBL" id="RDX86712.1"/>
    </source>
</evidence>
<evidence type="ECO:0000256" key="1">
    <source>
        <dbReference type="ARBA" id="ARBA00004123"/>
    </source>
</evidence>
<evidence type="ECO:0000256" key="2">
    <source>
        <dbReference type="ARBA" id="ARBA00010743"/>
    </source>
</evidence>
<evidence type="ECO:0000259" key="6">
    <source>
        <dbReference type="Pfam" id="PF25597"/>
    </source>
</evidence>
<dbReference type="GO" id="GO:0016592">
    <property type="term" value="C:mediator complex"/>
    <property type="evidence" value="ECO:0007669"/>
    <property type="project" value="InterPro"/>
</dbReference>
<proteinExistence type="inferred from homology"/>
<comment type="function">
    <text evidence="4">Component of the Mediator complex, a coactivator involved in the regulated transcription of nearly all RNA polymerase II-dependent genes. Mediator functions as a bridge to convey information from gene-specific regulatory proteins to the basal RNA polymerase II transcription machinery. Mediator is recruited to promoters by direct interactions with regulatory proteins and serves as a scaffold for the assembly of a functional preinitiation complex with RNA polymerase II and the general transcription factors.</text>
</comment>
<dbReference type="InterPro" id="IPR057670">
    <property type="entry name" value="SH3_retrovirus"/>
</dbReference>
<dbReference type="Proteomes" id="UP000257109">
    <property type="component" value="Unassembled WGS sequence"/>
</dbReference>
<dbReference type="Pfam" id="PF25597">
    <property type="entry name" value="SH3_retrovirus"/>
    <property type="match status" value="1"/>
</dbReference>
<dbReference type="GO" id="GO:0003713">
    <property type="term" value="F:transcription coactivator activity"/>
    <property type="evidence" value="ECO:0007669"/>
    <property type="project" value="TreeGrafter"/>
</dbReference>
<protein>
    <recommendedName>
        <fullName evidence="4">Mediator of RNA polymerase II transcription subunit 20</fullName>
    </recommendedName>
    <alternativeName>
        <fullName evidence="4">Mediator complex subunit 20</fullName>
    </alternativeName>
</protein>
<dbReference type="STRING" id="157652.A0A371G830"/>
<feature type="domain" description="Reverse transcriptase Ty1/copia-type" evidence="5">
    <location>
        <begin position="153"/>
        <end position="394"/>
    </location>
</feature>
<dbReference type="PANTHER" id="PTHR12465:SF0">
    <property type="entry name" value="MEDIATOR OF RNA POLYMERASE II TRANSCRIPTION SUBUNIT 20"/>
    <property type="match status" value="1"/>
</dbReference>
<dbReference type="SUPFAM" id="SSF56672">
    <property type="entry name" value="DNA/RNA polymerases"/>
    <property type="match status" value="1"/>
</dbReference>
<accession>A0A371G830</accession>
<dbReference type="OrthoDB" id="1854899at2759"/>
<sequence>RDKLSARAIKCVFLGYSRLQKGYKCYSPSTKRHYVRADALPIPYLSPTESSSLEIHNQDILQSSSSVHCQAELSSPLMSTCQSGTQEMGTSVCEYSLDSCPLSSTDPTPDPLPSSPSHDSDVSWSIALRKALNHPRWRQVMIVEMQVLEQSGTWELISLPSIKKAFGCRWVLAIKVAPNDTVDRFKARLVAKGYTQVYVLDYGDVFSPVAKITIIRLLLAMAAIRHWPLHQLDIKNAFLHGDLDEEIYMEQPPDFVAQGESGLVCKLCRSLYGLKQSLRAWFGKFSQVVQNFGMTRSEADHFVFYCHSSFGKFVYLVVYVDDIVIIENDDIKISQLKQYLFSHFQTKDLGHLKYFLGIEIAQSKEDIIISQRKYALDILQETSVSNCRPIDSPMDPNMKLMAPCVDHWATVLRILRYINKIPGQGLLYEDKGDTHIGQDLPLIDDLLQEKLLAKEISTEFVNSSNQLADIFTKSLRGPQIQIEYLPISSVEKSKQIMEEFIEIWKEVVSKKSLAGQFMHTEPNYGEYGLSDNYTSQHTAVQYAAALAQLIQSAHYPEALDRTHS</sequence>
<feature type="domain" description="Retroviral polymerase SH3-like" evidence="6">
    <location>
        <begin position="1"/>
        <end position="38"/>
    </location>
</feature>
<evidence type="ECO:0000259" key="5">
    <source>
        <dbReference type="Pfam" id="PF07727"/>
    </source>
</evidence>
<feature type="non-terminal residue" evidence="7">
    <location>
        <position position="564"/>
    </location>
</feature>
<gene>
    <name evidence="4" type="primary">MED20</name>
    <name evidence="7" type="ORF">CR513_31925</name>
</gene>
<dbReference type="GO" id="GO:0006357">
    <property type="term" value="P:regulation of transcription by RNA polymerase II"/>
    <property type="evidence" value="ECO:0007669"/>
    <property type="project" value="InterPro"/>
</dbReference>
<keyword evidence="8" id="KW-1185">Reference proteome</keyword>
<dbReference type="AlphaFoldDB" id="A0A371G830"/>
<dbReference type="InterPro" id="IPR013921">
    <property type="entry name" value="Mediator_Med20"/>
</dbReference>
<evidence type="ECO:0000256" key="4">
    <source>
        <dbReference type="RuleBase" id="RU364152"/>
    </source>
</evidence>
<comment type="subcellular location">
    <subcellularLocation>
        <location evidence="1 4">Nucleus</location>
    </subcellularLocation>
</comment>
<keyword evidence="4" id="KW-0010">Activator</keyword>
<evidence type="ECO:0000256" key="3">
    <source>
        <dbReference type="ARBA" id="ARBA00023242"/>
    </source>
</evidence>
<dbReference type="PANTHER" id="PTHR12465">
    <property type="entry name" value="UBIQUITIN SPECIFIC PROTEASE HOMOLOG 49"/>
    <property type="match status" value="1"/>
</dbReference>
<organism evidence="7 8">
    <name type="scientific">Mucuna pruriens</name>
    <name type="common">Velvet bean</name>
    <name type="synonym">Dolichos pruriens</name>
    <dbReference type="NCBI Taxonomy" id="157652"/>
    <lineage>
        <taxon>Eukaryota</taxon>
        <taxon>Viridiplantae</taxon>
        <taxon>Streptophyta</taxon>
        <taxon>Embryophyta</taxon>
        <taxon>Tracheophyta</taxon>
        <taxon>Spermatophyta</taxon>
        <taxon>Magnoliopsida</taxon>
        <taxon>eudicotyledons</taxon>
        <taxon>Gunneridae</taxon>
        <taxon>Pentapetalae</taxon>
        <taxon>rosids</taxon>
        <taxon>fabids</taxon>
        <taxon>Fabales</taxon>
        <taxon>Fabaceae</taxon>
        <taxon>Papilionoideae</taxon>
        <taxon>50 kb inversion clade</taxon>
        <taxon>NPAAA clade</taxon>
        <taxon>indigoferoid/millettioid clade</taxon>
        <taxon>Phaseoleae</taxon>
        <taxon>Mucuna</taxon>
    </lineage>
</organism>
<comment type="similarity">
    <text evidence="2 4">Belongs to the Mediator complex subunit 20 family.</text>
</comment>
<evidence type="ECO:0000313" key="8">
    <source>
        <dbReference type="Proteomes" id="UP000257109"/>
    </source>
</evidence>